<dbReference type="GO" id="GO:0005524">
    <property type="term" value="F:ATP binding"/>
    <property type="evidence" value="ECO:0007669"/>
    <property type="project" value="InterPro"/>
</dbReference>
<dbReference type="InterPro" id="IPR011009">
    <property type="entry name" value="Kinase-like_dom_sf"/>
</dbReference>
<dbReference type="Proteomes" id="UP000241769">
    <property type="component" value="Unassembled WGS sequence"/>
</dbReference>
<proteinExistence type="predicted"/>
<dbReference type="PROSITE" id="PS50181">
    <property type="entry name" value="FBOX"/>
    <property type="match status" value="1"/>
</dbReference>
<dbReference type="PROSITE" id="PS50011">
    <property type="entry name" value="PROTEIN_KINASE_DOM"/>
    <property type="match status" value="1"/>
</dbReference>
<dbReference type="GO" id="GO:0004672">
    <property type="term" value="F:protein kinase activity"/>
    <property type="evidence" value="ECO:0007669"/>
    <property type="project" value="InterPro"/>
</dbReference>
<reference evidence="3 4" key="1">
    <citation type="journal article" date="2018" name="Genome Biol. Evol.">
        <title>Multiple Roots of Fruiting Body Formation in Amoebozoa.</title>
        <authorList>
            <person name="Hillmann F."/>
            <person name="Forbes G."/>
            <person name="Novohradska S."/>
            <person name="Ferling I."/>
            <person name="Riege K."/>
            <person name="Groth M."/>
            <person name="Westermann M."/>
            <person name="Marz M."/>
            <person name="Spaller T."/>
            <person name="Winckler T."/>
            <person name="Schaap P."/>
            <person name="Glockner G."/>
        </authorList>
    </citation>
    <scope>NUCLEOTIDE SEQUENCE [LARGE SCALE GENOMIC DNA]</scope>
    <source>
        <strain evidence="3 4">Jena</strain>
    </source>
</reference>
<dbReference type="AlphaFoldDB" id="A0A2P6NM99"/>
<dbReference type="Gene3D" id="3.30.200.20">
    <property type="entry name" value="Phosphorylase Kinase, domain 1"/>
    <property type="match status" value="1"/>
</dbReference>
<dbReference type="InterPro" id="IPR036047">
    <property type="entry name" value="F-box-like_dom_sf"/>
</dbReference>
<dbReference type="EMBL" id="MDYQ01000051">
    <property type="protein sequence ID" value="PRP85042.1"/>
    <property type="molecule type" value="Genomic_DNA"/>
</dbReference>
<keyword evidence="3" id="KW-0418">Kinase</keyword>
<dbReference type="PANTHER" id="PTHR24347">
    <property type="entry name" value="SERINE/THREONINE-PROTEIN KINASE"/>
    <property type="match status" value="1"/>
</dbReference>
<sequence length="719" mass="83118">MLHHAKEEDKRQNKLRVLVLGNANPPKRGSLEDRYECTEGWLSLPPEILLLICQYLDLRSLLVTFPLVCKYFYDISTQSTLLRERVWNRFLSHVDVPPENFVRHFRGWRHMIVSFLRRRKRCKFCDKPFNEFFYSRARVPCTVQDKQSGSSYKFHITIGQYVNDHPFRLDCSRPSESFRRLRNYLQNVIGIPHQIHANTKFFGGGNIRFDDDDTQVTLYDEWSITEYLRVLYFVENFAEIINMLISRFKINTNEGEATSQWKKRNLSEYKMIDYMQRTALRELCDQIHQEEETAMCLSSMRQVELVRNLSHPNVLKLIEAIQTPSHYHLVAEFVQSNRDVKPANIVVGNERDILTKRPEMTIDHSAVTVGETLSLCFRHETTVRALCHGDSKRRSKVVTPFHMNGIPAPVLVFERPHHPSVEIAFRASKSEEILPSPITATSNIPQIPSGKINMVQEITLDNFKALFPDVNQVKAAVTQANVEAILDDPTHFNINTIKKANVLGQLQEEGWFSAQIAPTVSNKQRQIDELREALNRVIEVREPTKLLHCEQINLRENSSIPLDRPVLRSRRGFGSGWDGNRGLLLCFERDLIFTIKLIEAIQTPCHHHLVAEFVQGVTLERYIEERGSTMRQNEVKCLFNQLAEGLAYCHKRGVSHRDVKPLTGEPPFSDVDVIMKGKVDLSEVVTMEARDILSKLLSVDRRGRMTLTEYLKTQWSQGG</sequence>
<keyword evidence="4" id="KW-1185">Reference proteome</keyword>
<dbReference type="SMART" id="SM00256">
    <property type="entry name" value="FBOX"/>
    <property type="match status" value="1"/>
</dbReference>
<evidence type="ECO:0000259" key="1">
    <source>
        <dbReference type="PROSITE" id="PS50011"/>
    </source>
</evidence>
<protein>
    <submittedName>
        <fullName evidence="3">Cyclin-dependent kinase 16</fullName>
    </submittedName>
</protein>
<gene>
    <name evidence="3" type="ORF">PROFUN_07226</name>
</gene>
<dbReference type="SUPFAM" id="SSF81383">
    <property type="entry name" value="F-box domain"/>
    <property type="match status" value="1"/>
</dbReference>
<feature type="domain" description="F-box" evidence="2">
    <location>
        <begin position="38"/>
        <end position="90"/>
    </location>
</feature>
<dbReference type="SMART" id="SM00220">
    <property type="entry name" value="S_TKc"/>
    <property type="match status" value="1"/>
</dbReference>
<dbReference type="STRING" id="1890364.A0A2P6NM99"/>
<dbReference type="InParanoid" id="A0A2P6NM99"/>
<dbReference type="OrthoDB" id="71437at2759"/>
<dbReference type="Pfam" id="PF00069">
    <property type="entry name" value="Pkinase"/>
    <property type="match status" value="1"/>
</dbReference>
<dbReference type="Pfam" id="PF12937">
    <property type="entry name" value="F-box-like"/>
    <property type="match status" value="1"/>
</dbReference>
<dbReference type="InterPro" id="IPR001810">
    <property type="entry name" value="F-box_dom"/>
</dbReference>
<dbReference type="Gene3D" id="1.20.1280.50">
    <property type="match status" value="1"/>
</dbReference>
<comment type="caution">
    <text evidence="3">The sequence shown here is derived from an EMBL/GenBank/DDBJ whole genome shotgun (WGS) entry which is preliminary data.</text>
</comment>
<accession>A0A2P6NM99</accession>
<evidence type="ECO:0000313" key="3">
    <source>
        <dbReference type="EMBL" id="PRP85042.1"/>
    </source>
</evidence>
<evidence type="ECO:0000313" key="4">
    <source>
        <dbReference type="Proteomes" id="UP000241769"/>
    </source>
</evidence>
<feature type="domain" description="Protein kinase" evidence="1">
    <location>
        <begin position="497"/>
        <end position="719"/>
    </location>
</feature>
<organism evidence="3 4">
    <name type="scientific">Planoprotostelium fungivorum</name>
    <dbReference type="NCBI Taxonomy" id="1890364"/>
    <lineage>
        <taxon>Eukaryota</taxon>
        <taxon>Amoebozoa</taxon>
        <taxon>Evosea</taxon>
        <taxon>Variosea</taxon>
        <taxon>Cavosteliida</taxon>
        <taxon>Cavosteliaceae</taxon>
        <taxon>Planoprotostelium</taxon>
    </lineage>
</organism>
<keyword evidence="3" id="KW-0808">Transferase</keyword>
<name>A0A2P6NM99_9EUKA</name>
<dbReference type="SUPFAM" id="SSF56112">
    <property type="entry name" value="Protein kinase-like (PK-like)"/>
    <property type="match status" value="2"/>
</dbReference>
<dbReference type="Gene3D" id="1.10.510.10">
    <property type="entry name" value="Transferase(Phosphotransferase) domain 1"/>
    <property type="match status" value="2"/>
</dbReference>
<evidence type="ECO:0000259" key="2">
    <source>
        <dbReference type="PROSITE" id="PS50181"/>
    </source>
</evidence>
<dbReference type="InterPro" id="IPR000719">
    <property type="entry name" value="Prot_kinase_dom"/>
</dbReference>